<dbReference type="Proteomes" id="UP000094761">
    <property type="component" value="Unassembled WGS sequence"/>
</dbReference>
<dbReference type="PANTHER" id="PTHR46124">
    <property type="entry name" value="D-AMINOACYL-TRNA DEACYLASE"/>
    <property type="match status" value="1"/>
</dbReference>
<feature type="binding site" evidence="1">
    <location>
        <position position="129"/>
    </location>
    <ligand>
        <name>a divalent metal cation</name>
        <dbReference type="ChEBI" id="CHEBI:60240"/>
        <label>2</label>
    </ligand>
</feature>
<keyword evidence="1" id="KW-0479">Metal-binding</keyword>
<dbReference type="RefSeq" id="WP_069668300.1">
    <property type="nucleotide sequence ID" value="NZ_JAPFIM010000015.1"/>
</dbReference>
<dbReference type="Gene3D" id="3.20.20.140">
    <property type="entry name" value="Metal-dependent hydrolases"/>
    <property type="match status" value="1"/>
</dbReference>
<dbReference type="Pfam" id="PF01026">
    <property type="entry name" value="TatD_DNase"/>
    <property type="match status" value="1"/>
</dbReference>
<dbReference type="GO" id="GO:0046872">
    <property type="term" value="F:metal ion binding"/>
    <property type="evidence" value="ECO:0007669"/>
    <property type="project" value="UniProtKB-KW"/>
</dbReference>
<evidence type="ECO:0000313" key="3">
    <source>
        <dbReference type="EMBL" id="OAM97090.1"/>
    </source>
</evidence>
<feature type="binding site" evidence="1">
    <location>
        <position position="155"/>
    </location>
    <ligand>
        <name>a divalent metal cation</name>
        <dbReference type="ChEBI" id="CHEBI:60240"/>
        <label>2</label>
    </ligand>
</feature>
<evidence type="ECO:0000256" key="1">
    <source>
        <dbReference type="PIRSR" id="PIRSR005902-1"/>
    </source>
</evidence>
<protein>
    <submittedName>
        <fullName evidence="3">Deoxyribonuclease</fullName>
    </submittedName>
    <submittedName>
        <fullName evidence="2">TatD family hydrolase</fullName>
    </submittedName>
</protein>
<dbReference type="GeneID" id="78077248"/>
<accession>A0A178J566</accession>
<organism evidence="3 4">
    <name type="scientific">Vibrio europaeus</name>
    <dbReference type="NCBI Taxonomy" id="300876"/>
    <lineage>
        <taxon>Bacteria</taxon>
        <taxon>Pseudomonadati</taxon>
        <taxon>Pseudomonadota</taxon>
        <taxon>Gammaproteobacteria</taxon>
        <taxon>Vibrionales</taxon>
        <taxon>Vibrionaceae</taxon>
        <taxon>Vibrio</taxon>
        <taxon>Vibrio oreintalis group</taxon>
    </lineage>
</organism>
<evidence type="ECO:0000313" key="5">
    <source>
        <dbReference type="Proteomes" id="UP001150001"/>
    </source>
</evidence>
<reference evidence="2" key="2">
    <citation type="submission" date="2022-11" db="EMBL/GenBank/DDBJ databases">
        <title>Role of the vibriolysin VemA secreted by the emergent pathogen Vibrio europaeus in the colonization of Manila clam mucus.</title>
        <authorList>
            <person name="Martinez C."/>
            <person name="Rodriguez S."/>
            <person name="Vences A."/>
            <person name="Barja J.L."/>
            <person name="Toranzo A.E."/>
            <person name="Dubert J."/>
        </authorList>
    </citation>
    <scope>NUCLEOTIDE SEQUENCE</scope>
    <source>
        <strain evidence="2">3454</strain>
    </source>
</reference>
<comment type="caution">
    <text evidence="3">The sequence shown here is derived from an EMBL/GenBank/DDBJ whole genome shotgun (WGS) entry which is preliminary data.</text>
</comment>
<dbReference type="PIRSF" id="PIRSF005902">
    <property type="entry name" value="DNase_TatD"/>
    <property type="match status" value="1"/>
</dbReference>
<dbReference type="InterPro" id="IPR032466">
    <property type="entry name" value="Metal_Hydrolase"/>
</dbReference>
<feature type="binding site" evidence="1">
    <location>
        <position position="90"/>
    </location>
    <ligand>
        <name>a divalent metal cation</name>
        <dbReference type="ChEBI" id="CHEBI:60240"/>
        <label>1</label>
    </ligand>
</feature>
<sequence length="255" mass="28481">MVGNDIKYIDFHCHCDLLPGFDNGSLKLDREVAAVAVTTTPLAWPKNVEESKRIIGMIPALGMHPQLIGSRFNDHYSFSKYIQYASIVGEIGLDGSTAFKENLAAQEMVLSEILELCAENSKTKILSIHSLRAETRLTRLLQQKISTNSLTPVMHWFTGSVTQASKLLDIGAKFSFNHKMIRTKSGQNLLSHIPKEAVLIETDLPFTSKIFDSALHKTLLKETTVKIATHLNMHHEEFSDSILQNSTELLATTFK</sequence>
<feature type="binding site" evidence="1">
    <location>
        <position position="203"/>
    </location>
    <ligand>
        <name>a divalent metal cation</name>
        <dbReference type="ChEBI" id="CHEBI:60240"/>
        <label>1</label>
    </ligand>
</feature>
<dbReference type="SUPFAM" id="SSF51556">
    <property type="entry name" value="Metallo-dependent hydrolases"/>
    <property type="match status" value="1"/>
</dbReference>
<feature type="binding site" evidence="1">
    <location>
        <position position="12"/>
    </location>
    <ligand>
        <name>a divalent metal cation</name>
        <dbReference type="ChEBI" id="CHEBI:60240"/>
        <label>1</label>
    </ligand>
</feature>
<dbReference type="Proteomes" id="UP001150001">
    <property type="component" value="Unassembled WGS sequence"/>
</dbReference>
<dbReference type="GO" id="GO:0016788">
    <property type="term" value="F:hydrolase activity, acting on ester bonds"/>
    <property type="evidence" value="ECO:0007669"/>
    <property type="project" value="InterPro"/>
</dbReference>
<dbReference type="PANTHER" id="PTHR46124:SF2">
    <property type="entry name" value="D-AMINOACYL-TRNA DEACYLASE"/>
    <property type="match status" value="1"/>
</dbReference>
<keyword evidence="5" id="KW-1185">Reference proteome</keyword>
<proteinExistence type="predicted"/>
<dbReference type="AlphaFoldDB" id="A0A178J566"/>
<name>A0A178J566_9VIBR</name>
<dbReference type="EMBL" id="JAPFIT010000012">
    <property type="protein sequence ID" value="MDC5740266.1"/>
    <property type="molecule type" value="Genomic_DNA"/>
</dbReference>
<keyword evidence="2" id="KW-0378">Hydrolase</keyword>
<dbReference type="OrthoDB" id="9810005at2"/>
<dbReference type="EMBL" id="LUAX01000007">
    <property type="protein sequence ID" value="OAM97090.1"/>
    <property type="molecule type" value="Genomic_DNA"/>
</dbReference>
<evidence type="ECO:0000313" key="2">
    <source>
        <dbReference type="EMBL" id="MDC5740266.1"/>
    </source>
</evidence>
<gene>
    <name evidence="3" type="ORF">AZ468_16155</name>
    <name evidence="2" type="ORF">OPW20_09310</name>
</gene>
<evidence type="ECO:0000313" key="4">
    <source>
        <dbReference type="Proteomes" id="UP000094761"/>
    </source>
</evidence>
<reference evidence="3 4" key="1">
    <citation type="submission" date="2016-03" db="EMBL/GenBank/DDBJ databases">
        <title>Draft genome sequence of the Vibrio tubiashii subs. europaeus.</title>
        <authorList>
            <person name="Spinard E."/>
            <person name="Dubert J."/>
            <person name="Nelson D.R."/>
            <person name="Barja J.L."/>
        </authorList>
    </citation>
    <scope>NUCLEOTIDE SEQUENCE [LARGE SCALE GENOMIC DNA]</scope>
    <source>
        <strain evidence="4">PP-638</strain>
        <strain evidence="3">PP2-638</strain>
    </source>
</reference>
<feature type="binding site" evidence="1">
    <location>
        <position position="14"/>
    </location>
    <ligand>
        <name>a divalent metal cation</name>
        <dbReference type="ChEBI" id="CHEBI:60240"/>
        <label>1</label>
    </ligand>
</feature>
<dbReference type="InterPro" id="IPR001130">
    <property type="entry name" value="TatD-like"/>
</dbReference>